<keyword evidence="2" id="KW-1185">Reference proteome</keyword>
<comment type="caution">
    <text evidence="1">The sequence shown here is derived from an EMBL/GenBank/DDBJ whole genome shotgun (WGS) entry which is preliminary data.</text>
</comment>
<protein>
    <submittedName>
        <fullName evidence="1">Uncharacterized protein</fullName>
    </submittedName>
</protein>
<organism evidence="1 2">
    <name type="scientific">Smallanthus sonchifolius</name>
    <dbReference type="NCBI Taxonomy" id="185202"/>
    <lineage>
        <taxon>Eukaryota</taxon>
        <taxon>Viridiplantae</taxon>
        <taxon>Streptophyta</taxon>
        <taxon>Embryophyta</taxon>
        <taxon>Tracheophyta</taxon>
        <taxon>Spermatophyta</taxon>
        <taxon>Magnoliopsida</taxon>
        <taxon>eudicotyledons</taxon>
        <taxon>Gunneridae</taxon>
        <taxon>Pentapetalae</taxon>
        <taxon>asterids</taxon>
        <taxon>campanulids</taxon>
        <taxon>Asterales</taxon>
        <taxon>Asteraceae</taxon>
        <taxon>Asteroideae</taxon>
        <taxon>Heliantheae alliance</taxon>
        <taxon>Millerieae</taxon>
        <taxon>Smallanthus</taxon>
    </lineage>
</organism>
<dbReference type="Proteomes" id="UP001056120">
    <property type="component" value="Linkage Group LG17"/>
</dbReference>
<gene>
    <name evidence="1" type="ORF">L1987_53435</name>
</gene>
<reference evidence="1 2" key="2">
    <citation type="journal article" date="2022" name="Mol. Ecol. Resour.">
        <title>The genomes of chicory, endive, great burdock and yacon provide insights into Asteraceae paleo-polyploidization history and plant inulin production.</title>
        <authorList>
            <person name="Fan W."/>
            <person name="Wang S."/>
            <person name="Wang H."/>
            <person name="Wang A."/>
            <person name="Jiang F."/>
            <person name="Liu H."/>
            <person name="Zhao H."/>
            <person name="Xu D."/>
            <person name="Zhang Y."/>
        </authorList>
    </citation>
    <scope>NUCLEOTIDE SEQUENCE [LARGE SCALE GENOMIC DNA]</scope>
    <source>
        <strain evidence="2">cv. Yunnan</strain>
        <tissue evidence="1">Leaves</tissue>
    </source>
</reference>
<accession>A0ACB9EW01</accession>
<evidence type="ECO:0000313" key="2">
    <source>
        <dbReference type="Proteomes" id="UP001056120"/>
    </source>
</evidence>
<dbReference type="EMBL" id="CM042034">
    <property type="protein sequence ID" value="KAI3762990.1"/>
    <property type="molecule type" value="Genomic_DNA"/>
</dbReference>
<proteinExistence type="predicted"/>
<evidence type="ECO:0000313" key="1">
    <source>
        <dbReference type="EMBL" id="KAI3762990.1"/>
    </source>
</evidence>
<name>A0ACB9EW01_9ASTR</name>
<reference evidence="2" key="1">
    <citation type="journal article" date="2022" name="Mol. Ecol. Resour.">
        <title>The genomes of chicory, endive, great burdock and yacon provide insights into Asteraceae palaeo-polyploidization history and plant inulin production.</title>
        <authorList>
            <person name="Fan W."/>
            <person name="Wang S."/>
            <person name="Wang H."/>
            <person name="Wang A."/>
            <person name="Jiang F."/>
            <person name="Liu H."/>
            <person name="Zhao H."/>
            <person name="Xu D."/>
            <person name="Zhang Y."/>
        </authorList>
    </citation>
    <scope>NUCLEOTIDE SEQUENCE [LARGE SCALE GENOMIC DNA]</scope>
    <source>
        <strain evidence="2">cv. Yunnan</strain>
    </source>
</reference>
<sequence>MLTSFIPPSTDEEHIIGIASSFPVATLGNHQNIIHSRPRTARRSLRRSQLHHLHLLGQEEQGCKLVLVSHKLDIDLLPVTLGSFDLIVGMNWLSKNQPEAICCNKNDCLPLLRGEILSIQGKRSGAVIGIISFMKAQKCLRKGHTVILALVAEQSSEEKKIDDIPIVRNYPEVFPEDLPSQPPYRQVEFQIDLAPGAAPIARAPYRLAPSELQELATQLQDLLDKGFIRPSSSPWGAPVLFVKKKDGTFRMCIDYRELNKVTIKNRYPLPRIDDLFDQLQGSRFYSKIDLRSDYHQLRVREEDISKTAFRTRYGHYEFMVMPFGLIMDLMNRVCKPYLDQFVIVFIDDILIYSKNKEEHEEHLRLILELLKRDQLYAKFSKCEFWIREVQFPGHVVNEKGIHVDPSKIEAIKNWAASKTPTEVRQFLGLAGYYRRFIEGFSKIAQPLTALTQRGKAYNWGDNQESAFQHLKQKLCSAPILALPEGTDDFVVYCDASIKGLGCVLMQREKVIAYASRQLKVHERNYTTHDLELAAVVFDLNIWRHYLYGTKYTIYTDHKSLQHIFEQKELNMRQRHWVELLNDYDCAIRYHLALQLTIHPGLPDKIRSTLLEALKEENLLLEGTRGMEAQLEVKSDGIRYFAERIWVPVFGNLRELVMDESHKSRYSIHPGSDKMYHDLKVLYWWPKMKADIATYVSKCLTCAKVKVEYPKLSGLLQQPEIPMWKWERISMDFITKLPRTPTGCDTIWVIVDRLTKSAHFLAIKEIDKMDKLTLIYLKEVVSRHGVPISIISDRDARFTSRFWQSLHKALGTRLDISTAYHPQTDGQTERTIQTLEDMLRACVIDFGNTWESQLPLVEFSYNNSYHTSINAAPFEALYGRKCRSPICWTEVGDSQLTGPELVFKTFEKIVQIRNCMAAARDHQKSYADKRHKPLEFQIGDMVLLKVSPWKGVIRFGKRGKLNPRYVGPFKIMKRIGPVAYQLDLPEGLCGAHNVFHVSNLKKCLADESLAVPLEELHIDEQLRFIEEPVEIMDREVKTLKHSKIPIVKVCWNSKRGPEFTWVREDQMMRKYPNLFKHSASYS</sequence>